<keyword evidence="2 4" id="KW-1133">Transmembrane helix</keyword>
<evidence type="ECO:0000256" key="1">
    <source>
        <dbReference type="ARBA" id="ARBA00022692"/>
    </source>
</evidence>
<dbReference type="SUPFAM" id="SSF103473">
    <property type="entry name" value="MFS general substrate transporter"/>
    <property type="match status" value="1"/>
</dbReference>
<keyword evidence="3 4" id="KW-0472">Membrane</keyword>
<evidence type="ECO:0000256" key="2">
    <source>
        <dbReference type="ARBA" id="ARBA00022989"/>
    </source>
</evidence>
<dbReference type="RefSeq" id="WP_212675522.1">
    <property type="nucleotide sequence ID" value="NZ_JAGSPJ010000004.1"/>
</dbReference>
<dbReference type="InterPro" id="IPR011701">
    <property type="entry name" value="MFS"/>
</dbReference>
<dbReference type="InterPro" id="IPR050327">
    <property type="entry name" value="Proton-linked_MCT"/>
</dbReference>
<proteinExistence type="predicted"/>
<feature type="transmembrane region" description="Helical" evidence="4">
    <location>
        <begin position="46"/>
        <end position="69"/>
    </location>
</feature>
<feature type="transmembrane region" description="Helical" evidence="4">
    <location>
        <begin position="248"/>
        <end position="269"/>
    </location>
</feature>
<dbReference type="Proteomes" id="UP000678545">
    <property type="component" value="Unassembled WGS sequence"/>
</dbReference>
<feature type="transmembrane region" description="Helical" evidence="4">
    <location>
        <begin position="101"/>
        <end position="124"/>
    </location>
</feature>
<evidence type="ECO:0000313" key="5">
    <source>
        <dbReference type="EMBL" id="MBR7800383.1"/>
    </source>
</evidence>
<dbReference type="EMBL" id="JAGSPJ010000004">
    <property type="protein sequence ID" value="MBR7800383.1"/>
    <property type="molecule type" value="Genomic_DNA"/>
</dbReference>
<comment type="caution">
    <text evidence="5">The sequence shown here is derived from an EMBL/GenBank/DDBJ whole genome shotgun (WGS) entry which is preliminary data.</text>
</comment>
<dbReference type="AlphaFoldDB" id="A0A941E609"/>
<keyword evidence="1 4" id="KW-0812">Transmembrane</keyword>
<name>A0A941E609_9BURK</name>
<feature type="transmembrane region" description="Helical" evidence="4">
    <location>
        <begin position="216"/>
        <end position="242"/>
    </location>
</feature>
<dbReference type="GO" id="GO:0022857">
    <property type="term" value="F:transmembrane transporter activity"/>
    <property type="evidence" value="ECO:0007669"/>
    <property type="project" value="InterPro"/>
</dbReference>
<dbReference type="PANTHER" id="PTHR11360">
    <property type="entry name" value="MONOCARBOXYLATE TRANSPORTER"/>
    <property type="match status" value="1"/>
</dbReference>
<feature type="transmembrane region" description="Helical" evidence="4">
    <location>
        <begin position="12"/>
        <end position="34"/>
    </location>
</feature>
<evidence type="ECO:0000256" key="4">
    <source>
        <dbReference type="SAM" id="Phobius"/>
    </source>
</evidence>
<dbReference type="InterPro" id="IPR036259">
    <property type="entry name" value="MFS_trans_sf"/>
</dbReference>
<protein>
    <submittedName>
        <fullName evidence="5">MFS transporter</fullName>
    </submittedName>
</protein>
<organism evidence="5 6">
    <name type="scientific">Undibacterium fentianense</name>
    <dbReference type="NCBI Taxonomy" id="2828728"/>
    <lineage>
        <taxon>Bacteria</taxon>
        <taxon>Pseudomonadati</taxon>
        <taxon>Pseudomonadota</taxon>
        <taxon>Betaproteobacteria</taxon>
        <taxon>Burkholderiales</taxon>
        <taxon>Oxalobacteraceae</taxon>
        <taxon>Undibacterium</taxon>
    </lineage>
</organism>
<evidence type="ECO:0000256" key="3">
    <source>
        <dbReference type="ARBA" id="ARBA00023136"/>
    </source>
</evidence>
<dbReference type="PANTHER" id="PTHR11360:SF290">
    <property type="entry name" value="MONOCARBOXYLATE MFS PERMEASE"/>
    <property type="match status" value="1"/>
</dbReference>
<feature type="transmembrane region" description="Helical" evidence="4">
    <location>
        <begin position="370"/>
        <end position="391"/>
    </location>
</feature>
<dbReference type="Gene3D" id="1.20.1250.20">
    <property type="entry name" value="MFS general substrate transporter like domains"/>
    <property type="match status" value="1"/>
</dbReference>
<accession>A0A941E609</accession>
<evidence type="ECO:0000313" key="6">
    <source>
        <dbReference type="Proteomes" id="UP000678545"/>
    </source>
</evidence>
<feature type="transmembrane region" description="Helical" evidence="4">
    <location>
        <begin position="136"/>
        <end position="154"/>
    </location>
</feature>
<feature type="transmembrane region" description="Helical" evidence="4">
    <location>
        <begin position="166"/>
        <end position="185"/>
    </location>
</feature>
<keyword evidence="6" id="KW-1185">Reference proteome</keyword>
<feature type="transmembrane region" description="Helical" evidence="4">
    <location>
        <begin position="306"/>
        <end position="328"/>
    </location>
</feature>
<gene>
    <name evidence="5" type="ORF">KDM90_10300</name>
</gene>
<sequence length="396" mass="43078">MFSQPSRYKTIAILAISQILSWGMLYYTFTILAPEIQRETGWRSEIVYGAFSWSLLVAGLFSTAVGIRLDRQGGRMIMRTGSLVCALGLVMLSQSEQIASYFFAWSVLGLAMSLTLYEAAFTTITHEFQEHTRRAISVLTLFAGFASTIFWPTTLYLTHHWSWREILLGYAALQLFVCFPLHHLLSPKAATGPKPLAAQPNHVRSHSLKEALQHKAFWKLALAFAANSFIFSALSVHLITILQRDGHPAAIAVLLSAWIGPIQVAGRIGEMSFARHLMPQTVGKFAFSALPAGLLALLLFGQQEWVVAVFCVLYGLSNGIMTIVRGTIPHALFGPDNYGAISGAISGPALVAKAAGPLLLALLLPISHTALPMLGVLFGTALLSLTLYLGALKSTH</sequence>
<dbReference type="Pfam" id="PF07690">
    <property type="entry name" value="MFS_1"/>
    <property type="match status" value="1"/>
</dbReference>
<feature type="transmembrane region" description="Helical" evidence="4">
    <location>
        <begin position="340"/>
        <end position="364"/>
    </location>
</feature>
<feature type="transmembrane region" description="Helical" evidence="4">
    <location>
        <begin position="281"/>
        <end position="300"/>
    </location>
</feature>
<reference evidence="5" key="1">
    <citation type="submission" date="2021-04" db="EMBL/GenBank/DDBJ databases">
        <title>novel species isolated from subtropical streams in China.</title>
        <authorList>
            <person name="Lu H."/>
        </authorList>
    </citation>
    <scope>NUCLEOTIDE SEQUENCE</scope>
    <source>
        <strain evidence="5">FT137W</strain>
    </source>
</reference>